<keyword evidence="3" id="KW-1185">Reference proteome</keyword>
<evidence type="ECO:0000256" key="1">
    <source>
        <dbReference type="SAM" id="SignalP"/>
    </source>
</evidence>
<dbReference type="AlphaFoldDB" id="A0A8H3W0L5"/>
<accession>A0A8H3W0L5</accession>
<dbReference type="Proteomes" id="UP000434172">
    <property type="component" value="Unassembled WGS sequence"/>
</dbReference>
<evidence type="ECO:0000313" key="2">
    <source>
        <dbReference type="EMBL" id="KAF0317127.1"/>
    </source>
</evidence>
<feature type="signal peptide" evidence="1">
    <location>
        <begin position="1"/>
        <end position="16"/>
    </location>
</feature>
<name>A0A8H3W0L5_9PEZI</name>
<feature type="chain" id="PRO_5034470179" evidence="1">
    <location>
        <begin position="17"/>
        <end position="188"/>
    </location>
</feature>
<protein>
    <submittedName>
        <fullName evidence="2">Uncharacterized protein</fullName>
    </submittedName>
</protein>
<evidence type="ECO:0000313" key="3">
    <source>
        <dbReference type="Proteomes" id="UP000434172"/>
    </source>
</evidence>
<keyword evidence="1" id="KW-0732">Signal</keyword>
<comment type="caution">
    <text evidence="2">The sequence shown here is derived from an EMBL/GenBank/DDBJ whole genome shotgun (WGS) entry which is preliminary data.</text>
</comment>
<sequence>MRTFLMRACACAVAAAVYWYTQLRSPPLPVPIISTPGHQNTIKNICDVYWDYLSYSTATQVPTLYEALGLDDARNPGVADVWSALQDRLDGIYHANGAPLADDGPAVGSLHGAEGKEYFGSFGDGEPSLGLSPPVAPQASEVWTQIGNVLMDSKLRSTYDRAFMPVLTGLGVDRKAALSNICLWDREQ</sequence>
<gene>
    <name evidence="2" type="ORF">GQ607_015644</name>
</gene>
<organism evidence="2 3">
    <name type="scientific">Colletotrichum asianum</name>
    <dbReference type="NCBI Taxonomy" id="702518"/>
    <lineage>
        <taxon>Eukaryota</taxon>
        <taxon>Fungi</taxon>
        <taxon>Dikarya</taxon>
        <taxon>Ascomycota</taxon>
        <taxon>Pezizomycotina</taxon>
        <taxon>Sordariomycetes</taxon>
        <taxon>Hypocreomycetidae</taxon>
        <taxon>Glomerellales</taxon>
        <taxon>Glomerellaceae</taxon>
        <taxon>Colletotrichum</taxon>
        <taxon>Colletotrichum gloeosporioides species complex</taxon>
    </lineage>
</organism>
<dbReference type="EMBL" id="WOWK01000137">
    <property type="protein sequence ID" value="KAF0317127.1"/>
    <property type="molecule type" value="Genomic_DNA"/>
</dbReference>
<dbReference type="OrthoDB" id="4810353at2759"/>
<proteinExistence type="predicted"/>
<reference evidence="2 3" key="1">
    <citation type="submission" date="2019-12" db="EMBL/GenBank/DDBJ databases">
        <title>A genome sequence resource for the geographically widespread anthracnose pathogen Colletotrichum asianum.</title>
        <authorList>
            <person name="Meng Y."/>
        </authorList>
    </citation>
    <scope>NUCLEOTIDE SEQUENCE [LARGE SCALE GENOMIC DNA]</scope>
    <source>
        <strain evidence="2 3">ICMP 18580</strain>
    </source>
</reference>